<dbReference type="RefSeq" id="WP_030197786.1">
    <property type="nucleotide sequence ID" value="NZ_BMNZ01000002.1"/>
</dbReference>
<dbReference type="InterPro" id="IPR029056">
    <property type="entry name" value="Ribokinase-like"/>
</dbReference>
<evidence type="ECO:0000256" key="3">
    <source>
        <dbReference type="ARBA" id="ARBA00022741"/>
    </source>
</evidence>
<dbReference type="EMBL" id="BMNZ01000002">
    <property type="protein sequence ID" value="GGM87317.1"/>
    <property type="molecule type" value="Genomic_DNA"/>
</dbReference>
<gene>
    <name evidence="7" type="ORF">GCM10009721_10270</name>
</gene>
<comment type="caution">
    <text evidence="7">The sequence shown here is derived from an EMBL/GenBank/DDBJ whole genome shotgun (WGS) entry which is preliminary data.</text>
</comment>
<keyword evidence="5" id="KW-0067">ATP-binding</keyword>
<dbReference type="NCBIfam" id="TIGR04382">
    <property type="entry name" value="myo_inos_iolC_N"/>
    <property type="match status" value="1"/>
</dbReference>
<dbReference type="InterPro" id="IPR030830">
    <property type="entry name" value="Myo_inos_IolC"/>
</dbReference>
<keyword evidence="2" id="KW-0808">Transferase</keyword>
<feature type="domain" description="Carbohydrate kinase PfkB" evidence="6">
    <location>
        <begin position="10"/>
        <end position="315"/>
    </location>
</feature>
<dbReference type="InterPro" id="IPR050306">
    <property type="entry name" value="PfkB_Carbo_kinase"/>
</dbReference>
<evidence type="ECO:0000256" key="5">
    <source>
        <dbReference type="ARBA" id="ARBA00022840"/>
    </source>
</evidence>
<evidence type="ECO:0000259" key="6">
    <source>
        <dbReference type="Pfam" id="PF00294"/>
    </source>
</evidence>
<dbReference type="PANTHER" id="PTHR43085:SF49">
    <property type="entry name" value="5-DEHYDRO-2-DEOXYGLUCONOKINASE"/>
    <property type="match status" value="1"/>
</dbReference>
<evidence type="ECO:0000256" key="4">
    <source>
        <dbReference type="ARBA" id="ARBA00022777"/>
    </source>
</evidence>
<proteinExistence type="inferred from homology"/>
<dbReference type="Proteomes" id="UP000623461">
    <property type="component" value="Unassembled WGS sequence"/>
</dbReference>
<dbReference type="Gene3D" id="3.40.1190.20">
    <property type="match status" value="1"/>
</dbReference>
<keyword evidence="8" id="KW-1185">Reference proteome</keyword>
<comment type="similarity">
    <text evidence="1">Belongs to the carbohydrate kinase PfkB family.</text>
</comment>
<dbReference type="InterPro" id="IPR011611">
    <property type="entry name" value="PfkB_dom"/>
</dbReference>
<dbReference type="Gene3D" id="2.20.150.10">
    <property type="entry name" value="putative 5-dehydro-2- deoxygluconokinase"/>
    <property type="match status" value="1"/>
</dbReference>
<sequence length="333" mass="35664">MTVAAIVYDLVAIGRVGVDLYPLQHGVTLDEVRTFEKFLGGSAANVTVAAARHGRRAALISATADDAFGRFVHRELLQLGVDDVYVQTVTGGPPTPVTFCEIFPPDYFPRWFYRYPTAPDLLITPDSLPLQAIREARVYWSSLTGLSQEPSRAAHLAALEERARAPFTVLDLDYQEAFWRDRVGAAEDPRDDARTQAREALRQATVAVGNLDECTVVTGETDPERAARALLASGLELAVVTQDGRGVLAMTPTEQVRVYAFPVTVVNGLGGGDAFGGALVHGLLAGWDLERTLHFAAVAGALVVGRLACSTAMPTTAEVQAMLADVEVADGAM</sequence>
<protein>
    <submittedName>
        <fullName evidence="7">5-dehydro-2-deoxygluconokinase</fullName>
    </submittedName>
</protein>
<evidence type="ECO:0000256" key="2">
    <source>
        <dbReference type="ARBA" id="ARBA00022679"/>
    </source>
</evidence>
<dbReference type="SUPFAM" id="SSF53613">
    <property type="entry name" value="Ribokinase-like"/>
    <property type="match status" value="1"/>
</dbReference>
<reference evidence="8" key="1">
    <citation type="journal article" date="2019" name="Int. J. Syst. Evol. Microbiol.">
        <title>The Global Catalogue of Microorganisms (GCM) 10K type strain sequencing project: providing services to taxonomists for standard genome sequencing and annotation.</title>
        <authorList>
            <consortium name="The Broad Institute Genomics Platform"/>
            <consortium name="The Broad Institute Genome Sequencing Center for Infectious Disease"/>
            <person name="Wu L."/>
            <person name="Ma J."/>
        </authorList>
    </citation>
    <scope>NUCLEOTIDE SEQUENCE [LARGE SCALE GENOMIC DNA]</scope>
    <source>
        <strain evidence="8">JCM 1365</strain>
    </source>
</reference>
<keyword evidence="3" id="KW-0547">Nucleotide-binding</keyword>
<evidence type="ECO:0000313" key="8">
    <source>
        <dbReference type="Proteomes" id="UP000623461"/>
    </source>
</evidence>
<keyword evidence="4" id="KW-0418">Kinase</keyword>
<organism evidence="7 8">
    <name type="scientific">Terrabacter tumescens</name>
    <dbReference type="NCBI Taxonomy" id="60443"/>
    <lineage>
        <taxon>Bacteria</taxon>
        <taxon>Bacillati</taxon>
        <taxon>Actinomycetota</taxon>
        <taxon>Actinomycetes</taxon>
        <taxon>Micrococcales</taxon>
        <taxon>Intrasporangiaceae</taxon>
        <taxon>Terrabacter</taxon>
    </lineage>
</organism>
<dbReference type="CDD" id="cd01166">
    <property type="entry name" value="KdgK"/>
    <property type="match status" value="1"/>
</dbReference>
<name>A0ABQ2HPX2_9MICO</name>
<accession>A0ABQ2HPX2</accession>
<evidence type="ECO:0000256" key="1">
    <source>
        <dbReference type="ARBA" id="ARBA00010688"/>
    </source>
</evidence>
<dbReference type="Pfam" id="PF00294">
    <property type="entry name" value="PfkB"/>
    <property type="match status" value="1"/>
</dbReference>
<dbReference type="PANTHER" id="PTHR43085">
    <property type="entry name" value="HEXOKINASE FAMILY MEMBER"/>
    <property type="match status" value="1"/>
</dbReference>
<dbReference type="InterPro" id="IPR023314">
    <property type="entry name" value="Myo_inos_IolC-like_sf"/>
</dbReference>
<evidence type="ECO:0000313" key="7">
    <source>
        <dbReference type="EMBL" id="GGM87317.1"/>
    </source>
</evidence>